<proteinExistence type="predicted"/>
<evidence type="ECO:0000313" key="1">
    <source>
        <dbReference type="EMBL" id="CAH1207358.1"/>
    </source>
</evidence>
<dbReference type="Proteomes" id="UP000838324">
    <property type="component" value="Unassembled WGS sequence"/>
</dbReference>
<sequence>MICKLLNGHNFDKLRVEVNVDVSKKYINVSKHKRILIPVIIETINLYVNEVRLNEDDEIFVVTEFFKSLAQQGEFPMFTCSCGNFGCGGFYIKVNYKNQCVLWETEQATYGKFLFSRNNIRLVALELIKELAEFNGLRKENGLKPFHDIDSYIANLDIFLNPNRQSD</sequence>
<organism evidence="1 2">
    <name type="scientific">Paenibacillus auburnensis</name>
    <dbReference type="NCBI Taxonomy" id="2905649"/>
    <lineage>
        <taxon>Bacteria</taxon>
        <taxon>Bacillati</taxon>
        <taxon>Bacillota</taxon>
        <taxon>Bacilli</taxon>
        <taxon>Bacillales</taxon>
        <taxon>Paenibacillaceae</taxon>
        <taxon>Paenibacillus</taxon>
    </lineage>
</organism>
<comment type="caution">
    <text evidence="1">The sequence shown here is derived from an EMBL/GenBank/DDBJ whole genome shotgun (WGS) entry which is preliminary data.</text>
</comment>
<keyword evidence="2" id="KW-1185">Reference proteome</keyword>
<dbReference type="RefSeq" id="WP_236334128.1">
    <property type="nucleotide sequence ID" value="NZ_CAKMMG010000003.1"/>
</dbReference>
<gene>
    <name evidence="1" type="ORF">PAECIP111892_02859</name>
</gene>
<accession>A0ABM9C8W4</accession>
<name>A0ABM9C8W4_9BACL</name>
<reference evidence="1" key="1">
    <citation type="submission" date="2022-01" db="EMBL/GenBank/DDBJ databases">
        <authorList>
            <person name="Criscuolo A."/>
        </authorList>
    </citation>
    <scope>NUCLEOTIDE SEQUENCE</scope>
    <source>
        <strain evidence="1">CIP111892</strain>
    </source>
</reference>
<protein>
    <recommendedName>
        <fullName evidence="3">Post-SET domain-containing protein</fullName>
    </recommendedName>
</protein>
<dbReference type="EMBL" id="CAKMMG010000003">
    <property type="protein sequence ID" value="CAH1207358.1"/>
    <property type="molecule type" value="Genomic_DNA"/>
</dbReference>
<evidence type="ECO:0008006" key="3">
    <source>
        <dbReference type="Google" id="ProtNLM"/>
    </source>
</evidence>
<evidence type="ECO:0000313" key="2">
    <source>
        <dbReference type="Proteomes" id="UP000838324"/>
    </source>
</evidence>